<organism evidence="2 5">
    <name type="scientific">Plasmodium ovale wallikeri</name>
    <dbReference type="NCBI Taxonomy" id="864142"/>
    <lineage>
        <taxon>Eukaryota</taxon>
        <taxon>Sar</taxon>
        <taxon>Alveolata</taxon>
        <taxon>Apicomplexa</taxon>
        <taxon>Aconoidasida</taxon>
        <taxon>Haemosporida</taxon>
        <taxon>Plasmodiidae</taxon>
        <taxon>Plasmodium</taxon>
        <taxon>Plasmodium (Plasmodium)</taxon>
    </lineage>
</organism>
<dbReference type="AlphaFoldDB" id="A0A1A8YHM3"/>
<proteinExistence type="predicted"/>
<evidence type="ECO:0000313" key="5">
    <source>
        <dbReference type="Proteomes" id="UP000078555"/>
    </source>
</evidence>
<evidence type="ECO:0000256" key="1">
    <source>
        <dbReference type="SAM" id="SignalP"/>
    </source>
</evidence>
<feature type="signal peptide" evidence="1">
    <location>
        <begin position="1"/>
        <end position="23"/>
    </location>
</feature>
<protein>
    <recommendedName>
        <fullName evidence="6">Secreted protein</fullName>
    </recommendedName>
</protein>
<evidence type="ECO:0008006" key="6">
    <source>
        <dbReference type="Google" id="ProtNLM"/>
    </source>
</evidence>
<dbReference type="Proteomes" id="UP000078555">
    <property type="component" value="Unassembled WGS sequence"/>
</dbReference>
<sequence>MLRYLQRLPSFALLFCICPSVRSPVRSPVCSSVRPFLSQCVRRPFCPLSSLHNELVCIYANVKLCR</sequence>
<reference evidence="5" key="1">
    <citation type="submission" date="2016-05" db="EMBL/GenBank/DDBJ databases">
        <authorList>
            <person name="Naeem R."/>
        </authorList>
    </citation>
    <scope>NUCLEOTIDE SEQUENCE [LARGE SCALE GENOMIC DNA]</scope>
</reference>
<reference evidence="2" key="3">
    <citation type="submission" date="2016-05" db="EMBL/GenBank/DDBJ databases">
        <authorList>
            <person name="Lavstsen T."/>
            <person name="Jespersen J.S."/>
        </authorList>
    </citation>
    <scope>NUCLEOTIDE SEQUENCE [LARGE SCALE GENOMIC DNA]</scope>
</reference>
<dbReference type="Proteomes" id="UP000078550">
    <property type="component" value="Unassembled WGS sequence"/>
</dbReference>
<evidence type="ECO:0000313" key="2">
    <source>
        <dbReference type="EMBL" id="SBT31048.1"/>
    </source>
</evidence>
<name>A0A1A8YHM3_PLAOA</name>
<reference evidence="4" key="2">
    <citation type="submission" date="2016-05" db="EMBL/GenBank/DDBJ databases">
        <authorList>
            <person name="Naeem Raeece"/>
        </authorList>
    </citation>
    <scope>NUCLEOTIDE SEQUENCE [LARGE SCALE GENOMIC DNA]</scope>
</reference>
<keyword evidence="5" id="KW-1185">Reference proteome</keyword>
<evidence type="ECO:0000313" key="3">
    <source>
        <dbReference type="EMBL" id="SBT37471.1"/>
    </source>
</evidence>
<evidence type="ECO:0000313" key="4">
    <source>
        <dbReference type="Proteomes" id="UP000078550"/>
    </source>
</evidence>
<gene>
    <name evidence="2" type="ORF">POVWA1_005150</name>
    <name evidence="3" type="ORF">POVWA2_033810</name>
</gene>
<dbReference type="EMBL" id="FLRE01000129">
    <property type="protein sequence ID" value="SBT37471.1"/>
    <property type="molecule type" value="Genomic_DNA"/>
</dbReference>
<dbReference type="EMBL" id="FLRD01000011">
    <property type="protein sequence ID" value="SBT31048.1"/>
    <property type="molecule type" value="Genomic_DNA"/>
</dbReference>
<keyword evidence="1" id="KW-0732">Signal</keyword>
<accession>A0A1A8YHM3</accession>
<feature type="chain" id="PRO_5015059823" description="Secreted protein" evidence="1">
    <location>
        <begin position="24"/>
        <end position="66"/>
    </location>
</feature>